<dbReference type="AlphaFoldDB" id="A0A6A6TJ56"/>
<dbReference type="Proteomes" id="UP000799324">
    <property type="component" value="Unassembled WGS sequence"/>
</dbReference>
<gene>
    <name evidence="1" type="ORF">K491DRAFT_196013</name>
</gene>
<protein>
    <submittedName>
        <fullName evidence="1">Uncharacterized protein</fullName>
    </submittedName>
</protein>
<name>A0A6A6TJ56_9PLEO</name>
<dbReference type="OrthoDB" id="3788377at2759"/>
<accession>A0A6A6TJ56</accession>
<evidence type="ECO:0000313" key="1">
    <source>
        <dbReference type="EMBL" id="KAF2659456.1"/>
    </source>
</evidence>
<keyword evidence="2" id="KW-1185">Reference proteome</keyword>
<reference evidence="1" key="1">
    <citation type="journal article" date="2020" name="Stud. Mycol.">
        <title>101 Dothideomycetes genomes: a test case for predicting lifestyles and emergence of pathogens.</title>
        <authorList>
            <person name="Haridas S."/>
            <person name="Albert R."/>
            <person name="Binder M."/>
            <person name="Bloem J."/>
            <person name="Labutti K."/>
            <person name="Salamov A."/>
            <person name="Andreopoulos B."/>
            <person name="Baker S."/>
            <person name="Barry K."/>
            <person name="Bills G."/>
            <person name="Bluhm B."/>
            <person name="Cannon C."/>
            <person name="Castanera R."/>
            <person name="Culley D."/>
            <person name="Daum C."/>
            <person name="Ezra D."/>
            <person name="Gonzalez J."/>
            <person name="Henrissat B."/>
            <person name="Kuo A."/>
            <person name="Liang C."/>
            <person name="Lipzen A."/>
            <person name="Lutzoni F."/>
            <person name="Magnuson J."/>
            <person name="Mondo S."/>
            <person name="Nolan M."/>
            <person name="Ohm R."/>
            <person name="Pangilinan J."/>
            <person name="Park H.-J."/>
            <person name="Ramirez L."/>
            <person name="Alfaro M."/>
            <person name="Sun H."/>
            <person name="Tritt A."/>
            <person name="Yoshinaga Y."/>
            <person name="Zwiers L.-H."/>
            <person name="Turgeon B."/>
            <person name="Goodwin S."/>
            <person name="Spatafora J."/>
            <person name="Crous P."/>
            <person name="Grigoriev I."/>
        </authorList>
    </citation>
    <scope>NUCLEOTIDE SEQUENCE</scope>
    <source>
        <strain evidence="1">CBS 122681</strain>
    </source>
</reference>
<dbReference type="EMBL" id="MU004307">
    <property type="protein sequence ID" value="KAF2659456.1"/>
    <property type="molecule type" value="Genomic_DNA"/>
</dbReference>
<sequence>MSSPSTPMSRGFSSKTEETAGYRIVEYRNGSVVCVQETRRRPRHHQAKSDAGQYSRTHHYELFDMRNNPTSSVIVESVHCSIEAKEKMNLPLYHVTSLPMRPRAKKPVITQEAADTDDHATIGQPLRFPAMLTPPSTPKIERLPTPELPEVEECAFCDCCEAGPHVVHYCASCGVAFGN</sequence>
<evidence type="ECO:0000313" key="2">
    <source>
        <dbReference type="Proteomes" id="UP000799324"/>
    </source>
</evidence>
<proteinExistence type="predicted"/>
<organism evidence="1 2">
    <name type="scientific">Lophiostoma macrostomum CBS 122681</name>
    <dbReference type="NCBI Taxonomy" id="1314788"/>
    <lineage>
        <taxon>Eukaryota</taxon>
        <taxon>Fungi</taxon>
        <taxon>Dikarya</taxon>
        <taxon>Ascomycota</taxon>
        <taxon>Pezizomycotina</taxon>
        <taxon>Dothideomycetes</taxon>
        <taxon>Pleosporomycetidae</taxon>
        <taxon>Pleosporales</taxon>
        <taxon>Lophiostomataceae</taxon>
        <taxon>Lophiostoma</taxon>
    </lineage>
</organism>